<dbReference type="EMBL" id="JAHRIQ010017062">
    <property type="protein sequence ID" value="MEQ2226976.1"/>
    <property type="molecule type" value="Genomic_DNA"/>
</dbReference>
<accession>A0ABV0T3N7</accession>
<proteinExistence type="predicted"/>
<evidence type="ECO:0000313" key="2">
    <source>
        <dbReference type="EMBL" id="MEQ2226976.1"/>
    </source>
</evidence>
<keyword evidence="3" id="KW-1185">Reference proteome</keyword>
<organism evidence="2 3">
    <name type="scientific">Ilyodon furcidens</name>
    <name type="common">goldbreast splitfin</name>
    <dbReference type="NCBI Taxonomy" id="33524"/>
    <lineage>
        <taxon>Eukaryota</taxon>
        <taxon>Metazoa</taxon>
        <taxon>Chordata</taxon>
        <taxon>Craniata</taxon>
        <taxon>Vertebrata</taxon>
        <taxon>Euteleostomi</taxon>
        <taxon>Actinopterygii</taxon>
        <taxon>Neopterygii</taxon>
        <taxon>Teleostei</taxon>
        <taxon>Neoteleostei</taxon>
        <taxon>Acanthomorphata</taxon>
        <taxon>Ovalentaria</taxon>
        <taxon>Atherinomorphae</taxon>
        <taxon>Cyprinodontiformes</taxon>
        <taxon>Goodeidae</taxon>
        <taxon>Ilyodon</taxon>
    </lineage>
</organism>
<gene>
    <name evidence="2" type="ORF">ILYODFUR_032913</name>
</gene>
<evidence type="ECO:0008006" key="4">
    <source>
        <dbReference type="Google" id="ProtNLM"/>
    </source>
</evidence>
<evidence type="ECO:0000313" key="3">
    <source>
        <dbReference type="Proteomes" id="UP001482620"/>
    </source>
</evidence>
<keyword evidence="1" id="KW-0732">Signal</keyword>
<reference evidence="2 3" key="1">
    <citation type="submission" date="2021-06" db="EMBL/GenBank/DDBJ databases">
        <authorList>
            <person name="Palmer J.M."/>
        </authorList>
    </citation>
    <scope>NUCLEOTIDE SEQUENCE [LARGE SCALE GENOMIC DNA]</scope>
    <source>
        <strain evidence="3">if_2019</strain>
        <tissue evidence="2">Muscle</tissue>
    </source>
</reference>
<dbReference type="Proteomes" id="UP001482620">
    <property type="component" value="Unassembled WGS sequence"/>
</dbReference>
<protein>
    <recommendedName>
        <fullName evidence="4">Secreted protein</fullName>
    </recommendedName>
</protein>
<feature type="chain" id="PRO_5046238759" description="Secreted protein" evidence="1">
    <location>
        <begin position="18"/>
        <end position="101"/>
    </location>
</feature>
<evidence type="ECO:0000256" key="1">
    <source>
        <dbReference type="SAM" id="SignalP"/>
    </source>
</evidence>
<feature type="signal peptide" evidence="1">
    <location>
        <begin position="1"/>
        <end position="17"/>
    </location>
</feature>
<name>A0ABV0T3N7_9TELE</name>
<comment type="caution">
    <text evidence="2">The sequence shown here is derived from an EMBL/GenBank/DDBJ whole genome shotgun (WGS) entry which is preliminary data.</text>
</comment>
<sequence length="101" mass="11580">MIFKTFLYILSPLSVQTLLRTTHELLRGEQSTSSDSQQTVQRPTALVSDWSMSEWALTLAQDNQLLQMMVTFPTLISFPPLHSSLMYVLYVNVCTKSCYRT</sequence>